<feature type="transmembrane region" description="Helical" evidence="7">
    <location>
        <begin position="270"/>
        <end position="295"/>
    </location>
</feature>
<evidence type="ECO:0000259" key="9">
    <source>
        <dbReference type="Pfam" id="PF12704"/>
    </source>
</evidence>
<dbReference type="AlphaFoldDB" id="A0A7W6GT13"/>
<dbReference type="InterPro" id="IPR003838">
    <property type="entry name" value="ABC3_permease_C"/>
</dbReference>
<dbReference type="GO" id="GO:0098797">
    <property type="term" value="C:plasma membrane protein complex"/>
    <property type="evidence" value="ECO:0007669"/>
    <property type="project" value="TreeGrafter"/>
</dbReference>
<evidence type="ECO:0000256" key="2">
    <source>
        <dbReference type="ARBA" id="ARBA00005236"/>
    </source>
</evidence>
<comment type="similarity">
    <text evidence="2">Belongs to the ABC-4 integral membrane protein family. LolC/E subfamily.</text>
</comment>
<accession>A0A7W6GT13</accession>
<dbReference type="EMBL" id="JACIEJ010000002">
    <property type="protein sequence ID" value="MBB3984694.1"/>
    <property type="molecule type" value="Genomic_DNA"/>
</dbReference>
<evidence type="ECO:0000256" key="3">
    <source>
        <dbReference type="ARBA" id="ARBA00022475"/>
    </source>
</evidence>
<evidence type="ECO:0000256" key="6">
    <source>
        <dbReference type="ARBA" id="ARBA00023136"/>
    </source>
</evidence>
<dbReference type="RefSeq" id="WP_183963513.1">
    <property type="nucleotide sequence ID" value="NZ_BAABBZ010000014.1"/>
</dbReference>
<dbReference type="GO" id="GO:0044874">
    <property type="term" value="P:lipoprotein localization to outer membrane"/>
    <property type="evidence" value="ECO:0007669"/>
    <property type="project" value="TreeGrafter"/>
</dbReference>
<dbReference type="PANTHER" id="PTHR30489">
    <property type="entry name" value="LIPOPROTEIN-RELEASING SYSTEM TRANSMEMBRANE PROTEIN LOLE"/>
    <property type="match status" value="1"/>
</dbReference>
<keyword evidence="11" id="KW-1185">Reference proteome</keyword>
<evidence type="ECO:0000256" key="7">
    <source>
        <dbReference type="SAM" id="Phobius"/>
    </source>
</evidence>
<evidence type="ECO:0000256" key="1">
    <source>
        <dbReference type="ARBA" id="ARBA00004651"/>
    </source>
</evidence>
<protein>
    <submittedName>
        <fullName evidence="10">Putative ABC transport system permease protein</fullName>
    </submittedName>
</protein>
<comment type="subcellular location">
    <subcellularLocation>
        <location evidence="1">Cell membrane</location>
        <topology evidence="1">Multi-pass membrane protein</topology>
    </subcellularLocation>
</comment>
<evidence type="ECO:0000256" key="4">
    <source>
        <dbReference type="ARBA" id="ARBA00022692"/>
    </source>
</evidence>
<feature type="transmembrane region" description="Helical" evidence="7">
    <location>
        <begin position="323"/>
        <end position="345"/>
    </location>
</feature>
<reference evidence="10 11" key="1">
    <citation type="submission" date="2020-08" db="EMBL/GenBank/DDBJ databases">
        <title>Genomic Encyclopedia of Type Strains, Phase IV (KMG-IV): sequencing the most valuable type-strain genomes for metagenomic binning, comparative biology and taxonomic classification.</title>
        <authorList>
            <person name="Goeker M."/>
        </authorList>
    </citation>
    <scope>NUCLEOTIDE SEQUENCE [LARGE SCALE GENOMIC DNA]</scope>
    <source>
        <strain evidence="10 11">DSM 102235</strain>
    </source>
</reference>
<gene>
    <name evidence="10" type="ORF">GGQ68_001010</name>
</gene>
<dbReference type="Proteomes" id="UP000541426">
    <property type="component" value="Unassembled WGS sequence"/>
</dbReference>
<dbReference type="PANTHER" id="PTHR30489:SF0">
    <property type="entry name" value="LIPOPROTEIN-RELEASING SYSTEM TRANSMEMBRANE PROTEIN LOLE"/>
    <property type="match status" value="1"/>
</dbReference>
<feature type="transmembrane region" description="Helical" evidence="7">
    <location>
        <begin position="20"/>
        <end position="40"/>
    </location>
</feature>
<keyword evidence="6 7" id="KW-0472">Membrane</keyword>
<sequence length="406" mass="43345">MRQDLIIVWRGLLESPRRALFVIANIIFGVVVVALIDGYATSMFQGMRDGLIQSGLGHAQIFATDLEERGNLQSVNITLDTEQTDAILAALQEHPDFAAAARRIEASAMATNGEVSQVGTVIGIEPDQEAVISSGLRVIEGRELFADDSRHILIGEGMSDALGLGVGDELTILGNTIDGNLNALDLEIIGIFSTGNRAADARMMYVTLETGQAYLFTETITRVVAMFRSVDAVNAAVADLKPSLPAGVTIQDWRTLEPYYGEVVDLFSTIFLGIKIAILIFVALAIGNTIAICVVERTHEIGMIRAIGDQKLEITRRFTLEGLILGLVGTVLGIALVMVLASVLNNSGLNMPTPPGSSVDYPLRFILTPANLAIVGCLAMLVAFFASLSPAAKAANTPITEALRHV</sequence>
<evidence type="ECO:0000259" key="8">
    <source>
        <dbReference type="Pfam" id="PF02687"/>
    </source>
</evidence>
<name>A0A7W6GT13_9RHOB</name>
<evidence type="ECO:0000313" key="10">
    <source>
        <dbReference type="EMBL" id="MBB3984694.1"/>
    </source>
</evidence>
<dbReference type="InterPro" id="IPR051447">
    <property type="entry name" value="Lipoprotein-release_system"/>
</dbReference>
<comment type="caution">
    <text evidence="10">The sequence shown here is derived from an EMBL/GenBank/DDBJ whole genome shotgun (WGS) entry which is preliminary data.</text>
</comment>
<proteinExistence type="inferred from homology"/>
<keyword evidence="5 7" id="KW-1133">Transmembrane helix</keyword>
<feature type="transmembrane region" description="Helical" evidence="7">
    <location>
        <begin position="365"/>
        <end position="386"/>
    </location>
</feature>
<keyword evidence="4 7" id="KW-0812">Transmembrane</keyword>
<evidence type="ECO:0000313" key="11">
    <source>
        <dbReference type="Proteomes" id="UP000541426"/>
    </source>
</evidence>
<evidence type="ECO:0000256" key="5">
    <source>
        <dbReference type="ARBA" id="ARBA00022989"/>
    </source>
</evidence>
<keyword evidence="3" id="KW-1003">Cell membrane</keyword>
<dbReference type="Pfam" id="PF02687">
    <property type="entry name" value="FtsX"/>
    <property type="match status" value="1"/>
</dbReference>
<dbReference type="Pfam" id="PF12704">
    <property type="entry name" value="MacB_PCD"/>
    <property type="match status" value="1"/>
</dbReference>
<feature type="domain" description="MacB-like periplasmic core" evidence="9">
    <location>
        <begin position="25"/>
        <end position="241"/>
    </location>
</feature>
<organism evidence="10 11">
    <name type="scientific">Sagittula marina</name>
    <dbReference type="NCBI Taxonomy" id="943940"/>
    <lineage>
        <taxon>Bacteria</taxon>
        <taxon>Pseudomonadati</taxon>
        <taxon>Pseudomonadota</taxon>
        <taxon>Alphaproteobacteria</taxon>
        <taxon>Rhodobacterales</taxon>
        <taxon>Roseobacteraceae</taxon>
        <taxon>Sagittula</taxon>
    </lineage>
</organism>
<dbReference type="InterPro" id="IPR025857">
    <property type="entry name" value="MacB_PCD"/>
</dbReference>
<feature type="domain" description="ABC3 transporter permease C-terminal" evidence="8">
    <location>
        <begin position="276"/>
        <end position="398"/>
    </location>
</feature>